<gene>
    <name evidence="10" type="ORF">SETIT_3G104700v2</name>
</gene>
<evidence type="ECO:0000256" key="5">
    <source>
        <dbReference type="ARBA" id="ARBA00022989"/>
    </source>
</evidence>
<dbReference type="PANTHER" id="PTHR19957">
    <property type="entry name" value="SYNTAXIN"/>
    <property type="match status" value="1"/>
</dbReference>
<dbReference type="AlphaFoldDB" id="A0A368QDH0"/>
<accession>A0A368QDH0</accession>
<evidence type="ECO:0000256" key="4">
    <source>
        <dbReference type="ARBA" id="ARBA00022927"/>
    </source>
</evidence>
<keyword evidence="6" id="KW-0175">Coiled coil</keyword>
<dbReference type="STRING" id="4555.A0A368QDH0"/>
<organism evidence="10">
    <name type="scientific">Setaria italica</name>
    <name type="common">Foxtail millet</name>
    <name type="synonym">Panicum italicum</name>
    <dbReference type="NCBI Taxonomy" id="4555"/>
    <lineage>
        <taxon>Eukaryota</taxon>
        <taxon>Viridiplantae</taxon>
        <taxon>Streptophyta</taxon>
        <taxon>Embryophyta</taxon>
        <taxon>Tracheophyta</taxon>
        <taxon>Spermatophyta</taxon>
        <taxon>Magnoliopsida</taxon>
        <taxon>Liliopsida</taxon>
        <taxon>Poales</taxon>
        <taxon>Poaceae</taxon>
        <taxon>PACMAD clade</taxon>
        <taxon>Panicoideae</taxon>
        <taxon>Panicodae</taxon>
        <taxon>Paniceae</taxon>
        <taxon>Cenchrinae</taxon>
        <taxon>Setaria</taxon>
    </lineage>
</organism>
<evidence type="ECO:0000256" key="2">
    <source>
        <dbReference type="ARBA" id="ARBA00022448"/>
    </source>
</evidence>
<dbReference type="GO" id="GO:0016020">
    <property type="term" value="C:membrane"/>
    <property type="evidence" value="ECO:0007669"/>
    <property type="project" value="UniProtKB-SubCell"/>
</dbReference>
<dbReference type="PANTHER" id="PTHR19957:SF3">
    <property type="entry name" value="SYNTAXIN-5"/>
    <property type="match status" value="1"/>
</dbReference>
<dbReference type="EMBL" id="CM003530">
    <property type="protein sequence ID" value="RCV16031.1"/>
    <property type="molecule type" value="Genomic_DNA"/>
</dbReference>
<comment type="subcellular location">
    <subcellularLocation>
        <location evidence="1">Membrane</location>
        <topology evidence="1">Single-pass type IV membrane protein</topology>
    </subcellularLocation>
</comment>
<dbReference type="GO" id="GO:0016192">
    <property type="term" value="P:vesicle-mediated transport"/>
    <property type="evidence" value="ECO:0007669"/>
    <property type="project" value="UniProtKB-ARBA"/>
</dbReference>
<dbReference type="SUPFAM" id="SSF58038">
    <property type="entry name" value="SNARE fusion complex"/>
    <property type="match status" value="1"/>
</dbReference>
<dbReference type="OrthoDB" id="421009at2759"/>
<evidence type="ECO:0000256" key="1">
    <source>
        <dbReference type="ARBA" id="ARBA00004211"/>
    </source>
</evidence>
<name>A0A368QDH0_SETIT</name>
<evidence type="ECO:0000259" key="9">
    <source>
        <dbReference type="PROSITE" id="PS50192"/>
    </source>
</evidence>
<evidence type="ECO:0000313" key="10">
    <source>
        <dbReference type="EMBL" id="RCV16031.1"/>
    </source>
</evidence>
<protein>
    <recommendedName>
        <fullName evidence="9">t-SNARE coiled-coil homology domain-containing protein</fullName>
    </recommendedName>
</protein>
<keyword evidence="4" id="KW-0653">Protein transport</keyword>
<feature type="transmembrane region" description="Helical" evidence="8">
    <location>
        <begin position="58"/>
        <end position="78"/>
    </location>
</feature>
<dbReference type="GO" id="GO:0015031">
    <property type="term" value="P:protein transport"/>
    <property type="evidence" value="ECO:0007669"/>
    <property type="project" value="UniProtKB-KW"/>
</dbReference>
<dbReference type="Pfam" id="PF05739">
    <property type="entry name" value="SNARE"/>
    <property type="match status" value="1"/>
</dbReference>
<reference evidence="10" key="2">
    <citation type="submission" date="2015-07" db="EMBL/GenBank/DDBJ databases">
        <authorList>
            <person name="Noorani M."/>
        </authorList>
    </citation>
    <scope>NUCLEOTIDE SEQUENCE</scope>
    <source>
        <strain evidence="10">Yugu1</strain>
    </source>
</reference>
<dbReference type="PROSITE" id="PS50192">
    <property type="entry name" value="T_SNARE"/>
    <property type="match status" value="1"/>
</dbReference>
<evidence type="ECO:0000256" key="8">
    <source>
        <dbReference type="SAM" id="Phobius"/>
    </source>
</evidence>
<sequence>MESTTHELAQIFRQLGSMVSQQGELAIRIDENMDATLVNVEAAQGQLLKHLNNISSNGWMMSKIFIVLIIFLLIFVLFA</sequence>
<proteinExistence type="predicted"/>
<evidence type="ECO:0000256" key="7">
    <source>
        <dbReference type="ARBA" id="ARBA00023136"/>
    </source>
</evidence>
<dbReference type="Gene3D" id="1.20.5.110">
    <property type="match status" value="1"/>
</dbReference>
<keyword evidence="7 8" id="KW-0472">Membrane</keyword>
<keyword evidence="5 8" id="KW-1133">Transmembrane helix</keyword>
<feature type="domain" description="T-SNARE coiled-coil homology" evidence="9">
    <location>
        <begin position="1"/>
        <end position="50"/>
    </location>
</feature>
<evidence type="ECO:0000256" key="3">
    <source>
        <dbReference type="ARBA" id="ARBA00022692"/>
    </source>
</evidence>
<evidence type="ECO:0000256" key="6">
    <source>
        <dbReference type="ARBA" id="ARBA00023054"/>
    </source>
</evidence>
<dbReference type="CDD" id="cd15844">
    <property type="entry name" value="SNARE_syntaxin5"/>
    <property type="match status" value="1"/>
</dbReference>
<keyword evidence="2" id="KW-0813">Transport</keyword>
<keyword evidence="3 8" id="KW-0812">Transmembrane</keyword>
<dbReference type="InterPro" id="IPR045242">
    <property type="entry name" value="Syntaxin"/>
</dbReference>
<dbReference type="InterPro" id="IPR000727">
    <property type="entry name" value="T_SNARE_dom"/>
</dbReference>
<dbReference type="GO" id="GO:0005794">
    <property type="term" value="C:Golgi apparatus"/>
    <property type="evidence" value="ECO:0007669"/>
    <property type="project" value="UniProtKB-ARBA"/>
</dbReference>
<reference evidence="10" key="1">
    <citation type="journal article" date="2012" name="Nat. Biotechnol.">
        <title>Reference genome sequence of the model plant Setaria.</title>
        <authorList>
            <person name="Bennetzen J.L."/>
            <person name="Schmutz J."/>
            <person name="Wang H."/>
            <person name="Percifield R."/>
            <person name="Hawkins J."/>
            <person name="Pontaroli A.C."/>
            <person name="Estep M."/>
            <person name="Feng L."/>
            <person name="Vaughn J.N."/>
            <person name="Grimwood J."/>
            <person name="Jenkins J."/>
            <person name="Barry K."/>
            <person name="Lindquist E."/>
            <person name="Hellsten U."/>
            <person name="Deshpande S."/>
            <person name="Wang X."/>
            <person name="Wu X."/>
            <person name="Mitros T."/>
            <person name="Triplett J."/>
            <person name="Yang X."/>
            <person name="Ye C.Y."/>
            <person name="Mauro-Herrera M."/>
            <person name="Wang L."/>
            <person name="Li P."/>
            <person name="Sharma M."/>
            <person name="Sharma R."/>
            <person name="Ronald P.C."/>
            <person name="Panaud O."/>
            <person name="Kellogg E.A."/>
            <person name="Brutnell T.P."/>
            <person name="Doust A.N."/>
            <person name="Tuskan G.A."/>
            <person name="Rokhsar D."/>
            <person name="Devos K.M."/>
        </authorList>
    </citation>
    <scope>NUCLEOTIDE SEQUENCE [LARGE SCALE GENOMIC DNA]</scope>
    <source>
        <strain evidence="10">Yugu1</strain>
    </source>
</reference>